<protein>
    <submittedName>
        <fullName evidence="1">Uncharacterized protein</fullName>
    </submittedName>
</protein>
<accession>A0ACB7S3R5</accession>
<gene>
    <name evidence="1" type="ORF">HPB50_002339</name>
</gene>
<dbReference type="EMBL" id="CM023485">
    <property type="protein sequence ID" value="KAH6929533.1"/>
    <property type="molecule type" value="Genomic_DNA"/>
</dbReference>
<evidence type="ECO:0000313" key="1">
    <source>
        <dbReference type="EMBL" id="KAH6929533.1"/>
    </source>
</evidence>
<sequence length="323" mass="35211">MPSGRPKSPPLVGHVPVDANPFNEADMMQRVETCLNRRQPLFEAGYPADETGSRIFSSRPPSSLSAKEILRNKVRNGEQHSSVLLDGQRHPGTYPYLNSPVGSSLRQFDIEEAYPQPGKRSSTSFLHRSELFSPVKVPTSRHETASKRGLGRLSRALLQVDSVSVQYGNRTIADAGIFRRLFGGYQRLERTKPQVCFRAKSSGSVGCHQAPAFARPHQSLRLLVTVAFLLVAFLLASGLFATKHGDSVPRRNKDMSVKHDDVEKHTADNITTDGGSADGKSGNALKPEGVHKRIVALEGVLVSPSVVTSFGCCPDNDTVADTR</sequence>
<name>A0ACB7S3R5_HYAAI</name>
<comment type="caution">
    <text evidence="1">The sequence shown here is derived from an EMBL/GenBank/DDBJ whole genome shotgun (WGS) entry which is preliminary data.</text>
</comment>
<proteinExistence type="predicted"/>
<dbReference type="Proteomes" id="UP000821845">
    <property type="component" value="Chromosome 5"/>
</dbReference>
<organism evidence="1 2">
    <name type="scientific">Hyalomma asiaticum</name>
    <name type="common">Tick</name>
    <dbReference type="NCBI Taxonomy" id="266040"/>
    <lineage>
        <taxon>Eukaryota</taxon>
        <taxon>Metazoa</taxon>
        <taxon>Ecdysozoa</taxon>
        <taxon>Arthropoda</taxon>
        <taxon>Chelicerata</taxon>
        <taxon>Arachnida</taxon>
        <taxon>Acari</taxon>
        <taxon>Parasitiformes</taxon>
        <taxon>Ixodida</taxon>
        <taxon>Ixodoidea</taxon>
        <taxon>Ixodidae</taxon>
        <taxon>Hyalomminae</taxon>
        <taxon>Hyalomma</taxon>
    </lineage>
</organism>
<keyword evidence="2" id="KW-1185">Reference proteome</keyword>
<reference evidence="1" key="1">
    <citation type="submission" date="2020-05" db="EMBL/GenBank/DDBJ databases">
        <title>Large-scale comparative analyses of tick genomes elucidate their genetic diversity and vector capacities.</title>
        <authorList>
            <person name="Jia N."/>
            <person name="Wang J."/>
            <person name="Shi W."/>
            <person name="Du L."/>
            <person name="Sun Y."/>
            <person name="Zhan W."/>
            <person name="Jiang J."/>
            <person name="Wang Q."/>
            <person name="Zhang B."/>
            <person name="Ji P."/>
            <person name="Sakyi L.B."/>
            <person name="Cui X."/>
            <person name="Yuan T."/>
            <person name="Jiang B."/>
            <person name="Yang W."/>
            <person name="Lam T.T.-Y."/>
            <person name="Chang Q."/>
            <person name="Ding S."/>
            <person name="Wang X."/>
            <person name="Zhu J."/>
            <person name="Ruan X."/>
            <person name="Zhao L."/>
            <person name="Wei J."/>
            <person name="Que T."/>
            <person name="Du C."/>
            <person name="Cheng J."/>
            <person name="Dai P."/>
            <person name="Han X."/>
            <person name="Huang E."/>
            <person name="Gao Y."/>
            <person name="Liu J."/>
            <person name="Shao H."/>
            <person name="Ye R."/>
            <person name="Li L."/>
            <person name="Wei W."/>
            <person name="Wang X."/>
            <person name="Wang C."/>
            <person name="Yang T."/>
            <person name="Huo Q."/>
            <person name="Li W."/>
            <person name="Guo W."/>
            <person name="Chen H."/>
            <person name="Zhou L."/>
            <person name="Ni X."/>
            <person name="Tian J."/>
            <person name="Zhou Y."/>
            <person name="Sheng Y."/>
            <person name="Liu T."/>
            <person name="Pan Y."/>
            <person name="Xia L."/>
            <person name="Li J."/>
            <person name="Zhao F."/>
            <person name="Cao W."/>
        </authorList>
    </citation>
    <scope>NUCLEOTIDE SEQUENCE</scope>
    <source>
        <strain evidence="1">Hyas-2018</strain>
    </source>
</reference>
<evidence type="ECO:0000313" key="2">
    <source>
        <dbReference type="Proteomes" id="UP000821845"/>
    </source>
</evidence>